<dbReference type="RefSeq" id="XP_068366051.1">
    <property type="nucleotide sequence ID" value="XM_068499365.1"/>
</dbReference>
<evidence type="ECO:0000256" key="2">
    <source>
        <dbReference type="ARBA" id="ARBA00022840"/>
    </source>
</evidence>
<dbReference type="GeneID" id="94834069"/>
<dbReference type="PANTHER" id="PTHR24346:SF30">
    <property type="entry name" value="MATERNAL EMBRYONIC LEUCINE ZIPPER KINASE"/>
    <property type="match status" value="1"/>
</dbReference>
<dbReference type="Proteomes" id="UP000179807">
    <property type="component" value="Unassembled WGS sequence"/>
</dbReference>
<feature type="region of interest" description="Disordered" evidence="3">
    <location>
        <begin position="291"/>
        <end position="311"/>
    </location>
</feature>
<keyword evidence="1" id="KW-0547">Nucleotide-binding</keyword>
<dbReference type="PROSITE" id="PS00108">
    <property type="entry name" value="PROTEIN_KINASE_ST"/>
    <property type="match status" value="1"/>
</dbReference>
<evidence type="ECO:0000256" key="1">
    <source>
        <dbReference type="ARBA" id="ARBA00022741"/>
    </source>
</evidence>
<dbReference type="PANTHER" id="PTHR24346">
    <property type="entry name" value="MAP/MICROTUBULE AFFINITY-REGULATING KINASE"/>
    <property type="match status" value="1"/>
</dbReference>
<comment type="caution">
    <text evidence="5">The sequence shown here is derived from an EMBL/GenBank/DDBJ whole genome shotgun (WGS) entry which is preliminary data.</text>
</comment>
<dbReference type="InterPro" id="IPR008271">
    <property type="entry name" value="Ser/Thr_kinase_AS"/>
</dbReference>
<dbReference type="EMBL" id="MLAK01000552">
    <property type="protein sequence ID" value="OHT12915.1"/>
    <property type="molecule type" value="Genomic_DNA"/>
</dbReference>
<feature type="compositionally biased region" description="Low complexity" evidence="3">
    <location>
        <begin position="291"/>
        <end position="309"/>
    </location>
</feature>
<accession>A0A1J4KNV7</accession>
<keyword evidence="6" id="KW-1185">Reference proteome</keyword>
<name>A0A1J4KNV7_9EUKA</name>
<dbReference type="Pfam" id="PF00069">
    <property type="entry name" value="Pkinase"/>
    <property type="match status" value="1"/>
</dbReference>
<keyword evidence="5" id="KW-0418">Kinase</keyword>
<protein>
    <submittedName>
        <fullName evidence="5">CAMK family protein kinase</fullName>
    </submittedName>
</protein>
<dbReference type="GO" id="GO:0035556">
    <property type="term" value="P:intracellular signal transduction"/>
    <property type="evidence" value="ECO:0007669"/>
    <property type="project" value="TreeGrafter"/>
</dbReference>
<organism evidence="5 6">
    <name type="scientific">Tritrichomonas foetus</name>
    <dbReference type="NCBI Taxonomy" id="1144522"/>
    <lineage>
        <taxon>Eukaryota</taxon>
        <taxon>Metamonada</taxon>
        <taxon>Parabasalia</taxon>
        <taxon>Tritrichomonadida</taxon>
        <taxon>Tritrichomonadidae</taxon>
        <taxon>Tritrichomonas</taxon>
    </lineage>
</organism>
<feature type="domain" description="Protein kinase" evidence="4">
    <location>
        <begin position="1"/>
        <end position="135"/>
    </location>
</feature>
<dbReference type="GO" id="GO:0005524">
    <property type="term" value="F:ATP binding"/>
    <property type="evidence" value="ECO:0007669"/>
    <property type="project" value="UniProtKB-KW"/>
</dbReference>
<dbReference type="SMART" id="SM00220">
    <property type="entry name" value="S_TKc"/>
    <property type="match status" value="1"/>
</dbReference>
<dbReference type="GO" id="GO:0005737">
    <property type="term" value="C:cytoplasm"/>
    <property type="evidence" value="ECO:0007669"/>
    <property type="project" value="TreeGrafter"/>
</dbReference>
<dbReference type="InterPro" id="IPR000719">
    <property type="entry name" value="Prot_kinase_dom"/>
</dbReference>
<keyword evidence="2" id="KW-0067">ATP-binding</keyword>
<evidence type="ECO:0000313" key="5">
    <source>
        <dbReference type="EMBL" id="OHT12915.1"/>
    </source>
</evidence>
<dbReference type="AlphaFoldDB" id="A0A1J4KNV7"/>
<dbReference type="Gene3D" id="1.10.510.10">
    <property type="entry name" value="Transferase(Phosphotransferase) domain 1"/>
    <property type="match status" value="1"/>
</dbReference>
<dbReference type="PROSITE" id="PS50011">
    <property type="entry name" value="PROTEIN_KINASE_DOM"/>
    <property type="match status" value="1"/>
</dbReference>
<sequence length="377" mass="43051">MKIAHRDIKAENIMLDRYRNIRVIDFGFSKGINSESLLTTACGSAAYIAPEVFTQETYTEKADIWSLGVVLFALNANHLPFDSSNAKKVRHMIMHMEPEYPSTFSPALVDLLKKMLLKDPEKRITIDEIVNHQWMLVPSPNGLMRYSLTYTKDHVLNYKNMDEGILNYMEFVGVDTKNLAEKLKTNVRDHVTSSYRALFRQKHAQMLSNYYTAALVPIQPNIPKTGPNITVIKLPTKLSNDNLPSANSLFDSPINSPTCSPPLSPINYGLLRSPQTKRTLQLASTHQQQFQIMQQQNQQQQQQRQQFRQPTMASSFLKIPQCLNRNQVSIKHNQESFSDDESMPSTMRLKPGVLIASPLRNTRYSTNRVLNSFYGPK</sequence>
<gene>
    <name evidence="5" type="ORF">TRFO_17065</name>
</gene>
<evidence type="ECO:0000259" key="4">
    <source>
        <dbReference type="PROSITE" id="PS50011"/>
    </source>
</evidence>
<dbReference type="InterPro" id="IPR011009">
    <property type="entry name" value="Kinase-like_dom_sf"/>
</dbReference>
<dbReference type="GO" id="GO:0004674">
    <property type="term" value="F:protein serine/threonine kinase activity"/>
    <property type="evidence" value="ECO:0007669"/>
    <property type="project" value="TreeGrafter"/>
</dbReference>
<dbReference type="OrthoDB" id="10261027at2759"/>
<dbReference type="SUPFAM" id="SSF56112">
    <property type="entry name" value="Protein kinase-like (PK-like)"/>
    <property type="match status" value="1"/>
</dbReference>
<proteinExistence type="predicted"/>
<evidence type="ECO:0000313" key="6">
    <source>
        <dbReference type="Proteomes" id="UP000179807"/>
    </source>
</evidence>
<dbReference type="VEuPathDB" id="TrichDB:TRFO_17065"/>
<keyword evidence="5" id="KW-0808">Transferase</keyword>
<reference evidence="5" key="1">
    <citation type="submission" date="2016-10" db="EMBL/GenBank/DDBJ databases">
        <authorList>
            <person name="Benchimol M."/>
            <person name="Almeida L.G."/>
            <person name="Vasconcelos A.T."/>
            <person name="Perreira-Neves A."/>
            <person name="Rosa I.A."/>
            <person name="Tasca T."/>
            <person name="Bogo M.R."/>
            <person name="de Souza W."/>
        </authorList>
    </citation>
    <scope>NUCLEOTIDE SEQUENCE [LARGE SCALE GENOMIC DNA]</scope>
    <source>
        <strain evidence="5">K</strain>
    </source>
</reference>
<evidence type="ECO:0000256" key="3">
    <source>
        <dbReference type="SAM" id="MobiDB-lite"/>
    </source>
</evidence>